<dbReference type="GO" id="GO:0000271">
    <property type="term" value="P:polysaccharide biosynthetic process"/>
    <property type="evidence" value="ECO:0007669"/>
    <property type="project" value="TreeGrafter"/>
</dbReference>
<dbReference type="PANTHER" id="PTHR30244:SF34">
    <property type="entry name" value="DTDP-4-AMINO-4,6-DIDEOXYGALACTOSE TRANSAMINASE"/>
    <property type="match status" value="1"/>
</dbReference>
<protein>
    <recommendedName>
        <fullName evidence="2">DegT/DnrJ/EryC1/StrS aminotransferase</fullName>
    </recommendedName>
</protein>
<organism evidence="1">
    <name type="scientific">marine sediment metagenome</name>
    <dbReference type="NCBI Taxonomy" id="412755"/>
    <lineage>
        <taxon>unclassified sequences</taxon>
        <taxon>metagenomes</taxon>
        <taxon>ecological metagenomes</taxon>
    </lineage>
</organism>
<dbReference type="GO" id="GO:0008483">
    <property type="term" value="F:transaminase activity"/>
    <property type="evidence" value="ECO:0007669"/>
    <property type="project" value="TreeGrafter"/>
</dbReference>
<dbReference type="SUPFAM" id="SSF53383">
    <property type="entry name" value="PLP-dependent transferases"/>
    <property type="match status" value="1"/>
</dbReference>
<dbReference type="EMBL" id="BARS01006213">
    <property type="protein sequence ID" value="GAF84381.1"/>
    <property type="molecule type" value="Genomic_DNA"/>
</dbReference>
<name>X0TAN1_9ZZZZ</name>
<dbReference type="InterPro" id="IPR000653">
    <property type="entry name" value="DegT/StrS_aminotransferase"/>
</dbReference>
<dbReference type="Pfam" id="PF01041">
    <property type="entry name" value="DegT_DnrJ_EryC1"/>
    <property type="match status" value="1"/>
</dbReference>
<dbReference type="AlphaFoldDB" id="X0TAN1"/>
<proteinExistence type="predicted"/>
<sequence>IRVNGDKDSRDELMAYLASKGIMTKVNFHPVHLTQFYREKFGHKAGELPVTEKVSNQELTLPMYPTLAKDESDYIGEQIRDFFAKGGGH</sequence>
<dbReference type="PANTHER" id="PTHR30244">
    <property type="entry name" value="TRANSAMINASE"/>
    <property type="match status" value="1"/>
</dbReference>
<dbReference type="InterPro" id="IPR015422">
    <property type="entry name" value="PyrdxlP-dep_Trfase_small"/>
</dbReference>
<evidence type="ECO:0008006" key="2">
    <source>
        <dbReference type="Google" id="ProtNLM"/>
    </source>
</evidence>
<dbReference type="InterPro" id="IPR015424">
    <property type="entry name" value="PyrdxlP-dep_Trfase"/>
</dbReference>
<gene>
    <name evidence="1" type="ORF">S01H1_12138</name>
</gene>
<comment type="caution">
    <text evidence="1">The sequence shown here is derived from an EMBL/GenBank/DDBJ whole genome shotgun (WGS) entry which is preliminary data.</text>
</comment>
<reference evidence="1" key="1">
    <citation type="journal article" date="2014" name="Front. Microbiol.">
        <title>High frequency of phylogenetically diverse reductive dehalogenase-homologous genes in deep subseafloor sedimentary metagenomes.</title>
        <authorList>
            <person name="Kawai M."/>
            <person name="Futagami T."/>
            <person name="Toyoda A."/>
            <person name="Takaki Y."/>
            <person name="Nishi S."/>
            <person name="Hori S."/>
            <person name="Arai W."/>
            <person name="Tsubouchi T."/>
            <person name="Morono Y."/>
            <person name="Uchiyama I."/>
            <person name="Ito T."/>
            <person name="Fujiyama A."/>
            <person name="Inagaki F."/>
            <person name="Takami H."/>
        </authorList>
    </citation>
    <scope>NUCLEOTIDE SEQUENCE</scope>
    <source>
        <strain evidence="1">Expedition CK06-06</strain>
    </source>
</reference>
<feature type="non-terminal residue" evidence="1">
    <location>
        <position position="1"/>
    </location>
</feature>
<evidence type="ECO:0000313" key="1">
    <source>
        <dbReference type="EMBL" id="GAF84381.1"/>
    </source>
</evidence>
<dbReference type="Gene3D" id="3.90.1150.10">
    <property type="entry name" value="Aspartate Aminotransferase, domain 1"/>
    <property type="match status" value="1"/>
</dbReference>
<accession>X0TAN1</accession>
<dbReference type="GO" id="GO:0030170">
    <property type="term" value="F:pyridoxal phosphate binding"/>
    <property type="evidence" value="ECO:0007669"/>
    <property type="project" value="TreeGrafter"/>
</dbReference>